<dbReference type="Proteomes" id="UP001521150">
    <property type="component" value="Unassembled WGS sequence"/>
</dbReference>
<dbReference type="RefSeq" id="WP_233728042.1">
    <property type="nucleotide sequence ID" value="NZ_JBHMDJ010000288.1"/>
</dbReference>
<evidence type="ECO:0000313" key="2">
    <source>
        <dbReference type="EMBL" id="MCE7006584.1"/>
    </source>
</evidence>
<sequence>MNLLQGEAFDVLFRTFEREAFHLEVQDSYHTPEESGPFQLFLSGQPDDLAWHKPWLDLIREVTTSGKRVTRARVVTVPHGDYTRWGLTVAEHNIAAGEDIRWLPRHLIDAADLTTDDYWLFDNERVVFTIFEPGGQFAGGALTTDPVIVAHCRAVRDRVWERAIPHQQYRASDHVTA</sequence>
<evidence type="ECO:0000313" key="3">
    <source>
        <dbReference type="Proteomes" id="UP001521150"/>
    </source>
</evidence>
<comment type="caution">
    <text evidence="2">The sequence shown here is derived from an EMBL/GenBank/DDBJ whole genome shotgun (WGS) entry which is preliminary data.</text>
</comment>
<name>A0ABS8ZFI9_9PSEU</name>
<proteinExistence type="predicted"/>
<evidence type="ECO:0000259" key="1">
    <source>
        <dbReference type="Pfam" id="PF21806"/>
    </source>
</evidence>
<gene>
    <name evidence="2" type="ORF">LWC34_27690</name>
</gene>
<reference evidence="2 3" key="1">
    <citation type="submission" date="2021-12" db="EMBL/GenBank/DDBJ databases">
        <title>Genome sequence of Kibdelosporangium philippinense ATCC 49844.</title>
        <authorList>
            <person name="Fedorov E.A."/>
            <person name="Omeragic M."/>
            <person name="Shalygina K.F."/>
            <person name="Maclea K.S."/>
        </authorList>
    </citation>
    <scope>NUCLEOTIDE SEQUENCE [LARGE SCALE GENOMIC DNA]</scope>
    <source>
        <strain evidence="2 3">ATCC 49844</strain>
    </source>
</reference>
<feature type="domain" description="DUF6879" evidence="1">
    <location>
        <begin position="8"/>
        <end position="170"/>
    </location>
</feature>
<keyword evidence="3" id="KW-1185">Reference proteome</keyword>
<protein>
    <recommendedName>
        <fullName evidence="1">DUF6879 domain-containing protein</fullName>
    </recommendedName>
</protein>
<dbReference type="EMBL" id="JAJVCN010000002">
    <property type="protein sequence ID" value="MCE7006584.1"/>
    <property type="molecule type" value="Genomic_DNA"/>
</dbReference>
<accession>A0ABS8ZFI9</accession>
<dbReference type="Pfam" id="PF21806">
    <property type="entry name" value="DUF6879"/>
    <property type="match status" value="1"/>
</dbReference>
<dbReference type="InterPro" id="IPR049244">
    <property type="entry name" value="DUF6879"/>
</dbReference>
<organism evidence="2 3">
    <name type="scientific">Kibdelosporangium philippinense</name>
    <dbReference type="NCBI Taxonomy" id="211113"/>
    <lineage>
        <taxon>Bacteria</taxon>
        <taxon>Bacillati</taxon>
        <taxon>Actinomycetota</taxon>
        <taxon>Actinomycetes</taxon>
        <taxon>Pseudonocardiales</taxon>
        <taxon>Pseudonocardiaceae</taxon>
        <taxon>Kibdelosporangium</taxon>
    </lineage>
</organism>